<keyword evidence="1" id="KW-0732">Signal</keyword>
<evidence type="ECO:0008006" key="4">
    <source>
        <dbReference type="Google" id="ProtNLM"/>
    </source>
</evidence>
<feature type="chain" id="PRO_5017961644" description="Secreted protein" evidence="1">
    <location>
        <begin position="20"/>
        <end position="93"/>
    </location>
</feature>
<dbReference type="EMBL" id="REGN01008685">
    <property type="protein sequence ID" value="RNA03001.1"/>
    <property type="molecule type" value="Genomic_DNA"/>
</dbReference>
<organism evidence="2 3">
    <name type="scientific">Brachionus plicatilis</name>
    <name type="common">Marine rotifer</name>
    <name type="synonym">Brachionus muelleri</name>
    <dbReference type="NCBI Taxonomy" id="10195"/>
    <lineage>
        <taxon>Eukaryota</taxon>
        <taxon>Metazoa</taxon>
        <taxon>Spiralia</taxon>
        <taxon>Gnathifera</taxon>
        <taxon>Rotifera</taxon>
        <taxon>Eurotatoria</taxon>
        <taxon>Monogononta</taxon>
        <taxon>Pseudotrocha</taxon>
        <taxon>Ploima</taxon>
        <taxon>Brachionidae</taxon>
        <taxon>Brachionus</taxon>
    </lineage>
</organism>
<accession>A0A3M7PW95</accession>
<feature type="signal peptide" evidence="1">
    <location>
        <begin position="1"/>
        <end position="19"/>
    </location>
</feature>
<protein>
    <recommendedName>
        <fullName evidence="4">Secreted protein</fullName>
    </recommendedName>
</protein>
<evidence type="ECO:0000256" key="1">
    <source>
        <dbReference type="SAM" id="SignalP"/>
    </source>
</evidence>
<dbReference type="Proteomes" id="UP000276133">
    <property type="component" value="Unassembled WGS sequence"/>
</dbReference>
<sequence>MLVLIDLLVLLNFLENLPGFDYPKANMVWNLFSENCTTHYFILRAFRIPSSLGTHTAHSRILTKKNSSPNRLITINAASVSHFLLRKLISWIH</sequence>
<evidence type="ECO:0000313" key="2">
    <source>
        <dbReference type="EMBL" id="RNA03001.1"/>
    </source>
</evidence>
<name>A0A3M7PW95_BRAPC</name>
<gene>
    <name evidence="2" type="ORF">BpHYR1_030768</name>
</gene>
<comment type="caution">
    <text evidence="2">The sequence shown here is derived from an EMBL/GenBank/DDBJ whole genome shotgun (WGS) entry which is preliminary data.</text>
</comment>
<keyword evidence="3" id="KW-1185">Reference proteome</keyword>
<dbReference type="AlphaFoldDB" id="A0A3M7PW95"/>
<reference evidence="2 3" key="1">
    <citation type="journal article" date="2018" name="Sci. Rep.">
        <title>Genomic signatures of local adaptation to the degree of environmental predictability in rotifers.</title>
        <authorList>
            <person name="Franch-Gras L."/>
            <person name="Hahn C."/>
            <person name="Garcia-Roger E.M."/>
            <person name="Carmona M.J."/>
            <person name="Serra M."/>
            <person name="Gomez A."/>
        </authorList>
    </citation>
    <scope>NUCLEOTIDE SEQUENCE [LARGE SCALE GENOMIC DNA]</scope>
    <source>
        <strain evidence="2">HYR1</strain>
    </source>
</reference>
<evidence type="ECO:0000313" key="3">
    <source>
        <dbReference type="Proteomes" id="UP000276133"/>
    </source>
</evidence>
<proteinExistence type="predicted"/>